<dbReference type="Proteomes" id="UP001242288">
    <property type="component" value="Unassembled WGS sequence"/>
</dbReference>
<reference evidence="3" key="1">
    <citation type="submission" date="2022-06" db="EMBL/GenBank/DDBJ databases">
        <title>PHB producers.</title>
        <authorList>
            <person name="Besaury L."/>
        </authorList>
    </citation>
    <scope>NUCLEOTIDE SEQUENCE</scope>
    <source>
        <strain evidence="3 4">SEWS6</strain>
    </source>
</reference>
<dbReference type="InterPro" id="IPR007047">
    <property type="entry name" value="Flp_Fap"/>
</dbReference>
<evidence type="ECO:0000313" key="2">
    <source>
        <dbReference type="EMBL" id="MCX4146826.1"/>
    </source>
</evidence>
<dbReference type="Pfam" id="PF04964">
    <property type="entry name" value="Flp_Fap"/>
    <property type="match status" value="1"/>
</dbReference>
<dbReference type="AlphaFoldDB" id="A0AAP5EWL4"/>
<proteinExistence type="predicted"/>
<sequence length="61" mass="6332">MHAWSDIAKQLLRDDSGVTSIEYALIGSLIAVTILGAVATLGSSVSNLYQRIATKVAAALS</sequence>
<keyword evidence="1" id="KW-1133">Transmembrane helix</keyword>
<keyword evidence="4" id="KW-1185">Reference proteome</keyword>
<evidence type="ECO:0000313" key="4">
    <source>
        <dbReference type="Proteomes" id="UP001209412"/>
    </source>
</evidence>
<dbReference type="RefSeq" id="WP_266258393.1">
    <property type="nucleotide sequence ID" value="NZ_JAMXWF010000011.1"/>
</dbReference>
<evidence type="ECO:0000313" key="5">
    <source>
        <dbReference type="Proteomes" id="UP001242288"/>
    </source>
</evidence>
<dbReference type="EMBL" id="JAPKHW010000011">
    <property type="protein sequence ID" value="MCX4146826.1"/>
    <property type="molecule type" value="Genomic_DNA"/>
</dbReference>
<dbReference type="EMBL" id="JAMXWF010000011">
    <property type="protein sequence ID" value="MDQ6408652.1"/>
    <property type="molecule type" value="Genomic_DNA"/>
</dbReference>
<evidence type="ECO:0000256" key="1">
    <source>
        <dbReference type="SAM" id="Phobius"/>
    </source>
</evidence>
<feature type="transmembrane region" description="Helical" evidence="1">
    <location>
        <begin position="20"/>
        <end position="41"/>
    </location>
</feature>
<name>A0AAP5EWL4_9BURK</name>
<dbReference type="Proteomes" id="UP001209412">
    <property type="component" value="Unassembled WGS sequence"/>
</dbReference>
<evidence type="ECO:0000313" key="3">
    <source>
        <dbReference type="EMBL" id="MDQ6408652.1"/>
    </source>
</evidence>
<accession>A0AAP5EWL4</accession>
<protein>
    <submittedName>
        <fullName evidence="3">Flp family type IVb pilin</fullName>
    </submittedName>
</protein>
<organism evidence="3 5">
    <name type="scientific">Paraburkholderia madseniana</name>
    <dbReference type="NCBI Taxonomy" id="2599607"/>
    <lineage>
        <taxon>Bacteria</taxon>
        <taxon>Pseudomonadati</taxon>
        <taxon>Pseudomonadota</taxon>
        <taxon>Betaproteobacteria</taxon>
        <taxon>Burkholderiales</taxon>
        <taxon>Burkholderiaceae</taxon>
        <taxon>Paraburkholderia</taxon>
    </lineage>
</organism>
<keyword evidence="1" id="KW-0472">Membrane</keyword>
<gene>
    <name evidence="3" type="ORF">NIE36_15780</name>
    <name evidence="2" type="ORF">OSB80_15815</name>
</gene>
<comment type="caution">
    <text evidence="3">The sequence shown here is derived from an EMBL/GenBank/DDBJ whole genome shotgun (WGS) entry which is preliminary data.</text>
</comment>
<keyword evidence="1" id="KW-0812">Transmembrane</keyword>